<dbReference type="CDD" id="cd12148">
    <property type="entry name" value="fungal_TF_MHR"/>
    <property type="match status" value="1"/>
</dbReference>
<keyword evidence="5" id="KW-1185">Reference proteome</keyword>
<dbReference type="GO" id="GO:0003700">
    <property type="term" value="F:DNA-binding transcription factor activity"/>
    <property type="evidence" value="ECO:0007669"/>
    <property type="project" value="TreeGrafter"/>
</dbReference>
<organism evidence="4 5">
    <name type="scientific">Akanthomyces muscarius</name>
    <name type="common">Entomopathogenic fungus</name>
    <name type="synonym">Lecanicillium muscarium</name>
    <dbReference type="NCBI Taxonomy" id="2231603"/>
    <lineage>
        <taxon>Eukaryota</taxon>
        <taxon>Fungi</taxon>
        <taxon>Dikarya</taxon>
        <taxon>Ascomycota</taxon>
        <taxon>Pezizomycotina</taxon>
        <taxon>Sordariomycetes</taxon>
        <taxon>Hypocreomycetidae</taxon>
        <taxon>Hypocreales</taxon>
        <taxon>Cordycipitaceae</taxon>
        <taxon>Akanthomyces</taxon>
    </lineage>
</organism>
<keyword evidence="2" id="KW-0539">Nucleus</keyword>
<feature type="region of interest" description="Disordered" evidence="3">
    <location>
        <begin position="13"/>
        <end position="33"/>
    </location>
</feature>
<dbReference type="GO" id="GO:0045944">
    <property type="term" value="P:positive regulation of transcription by RNA polymerase II"/>
    <property type="evidence" value="ECO:0007669"/>
    <property type="project" value="TreeGrafter"/>
</dbReference>
<evidence type="ECO:0000313" key="4">
    <source>
        <dbReference type="EMBL" id="KAJ4164406.1"/>
    </source>
</evidence>
<evidence type="ECO:0000256" key="1">
    <source>
        <dbReference type="ARBA" id="ARBA00004123"/>
    </source>
</evidence>
<dbReference type="GO" id="GO:0005634">
    <property type="term" value="C:nucleus"/>
    <property type="evidence" value="ECO:0007669"/>
    <property type="project" value="UniProtKB-SubCell"/>
</dbReference>
<reference evidence="4" key="1">
    <citation type="journal article" date="2023" name="Access Microbiol">
        <title>De-novo genome assembly for Akanthomyces muscarius, a biocontrol agent of insect agricultural pests.</title>
        <authorList>
            <person name="Erdos Z."/>
            <person name="Studholme D.J."/>
            <person name="Raymond B."/>
            <person name="Sharma M."/>
        </authorList>
    </citation>
    <scope>NUCLEOTIDE SEQUENCE</scope>
    <source>
        <strain evidence="4">Ve6</strain>
    </source>
</reference>
<dbReference type="Proteomes" id="UP001144673">
    <property type="component" value="Chromosome 1"/>
</dbReference>
<dbReference type="PANTHER" id="PTHR37534:SF9">
    <property type="entry name" value="ZN(II)2CYS6 TRANSCRIPTION FACTOR (EUROFUNG)"/>
    <property type="match status" value="1"/>
</dbReference>
<gene>
    <name evidence="4" type="ORF">LMH87_006082</name>
</gene>
<dbReference type="InterPro" id="IPR021858">
    <property type="entry name" value="Fun_TF"/>
</dbReference>
<dbReference type="GeneID" id="80893241"/>
<evidence type="ECO:0000256" key="3">
    <source>
        <dbReference type="SAM" id="MobiDB-lite"/>
    </source>
</evidence>
<comment type="subcellular location">
    <subcellularLocation>
        <location evidence="1">Nucleus</location>
    </subcellularLocation>
</comment>
<protein>
    <submittedName>
        <fullName evidence="4">Uncharacterized protein</fullName>
    </submittedName>
</protein>
<accession>A0A9W8QPM5</accession>
<dbReference type="PANTHER" id="PTHR37534">
    <property type="entry name" value="TRANSCRIPTIONAL ACTIVATOR PROTEIN UGA3"/>
    <property type="match status" value="1"/>
</dbReference>
<dbReference type="EMBL" id="JAJHUN010000001">
    <property type="protein sequence ID" value="KAJ4164406.1"/>
    <property type="molecule type" value="Genomic_DNA"/>
</dbReference>
<name>A0A9W8QPM5_AKAMU</name>
<dbReference type="Pfam" id="PF11951">
    <property type="entry name" value="Fungal_trans_2"/>
    <property type="match status" value="1"/>
</dbReference>
<comment type="caution">
    <text evidence="4">The sequence shown here is derived from an EMBL/GenBank/DDBJ whole genome shotgun (WGS) entry which is preliminary data.</text>
</comment>
<dbReference type="GO" id="GO:0000976">
    <property type="term" value="F:transcription cis-regulatory region binding"/>
    <property type="evidence" value="ECO:0007669"/>
    <property type="project" value="TreeGrafter"/>
</dbReference>
<dbReference type="RefSeq" id="XP_056059321.1">
    <property type="nucleotide sequence ID" value="XM_056203913.1"/>
</dbReference>
<dbReference type="AlphaFoldDB" id="A0A9W8QPM5"/>
<feature type="compositionally biased region" description="Polar residues" evidence="3">
    <location>
        <begin position="23"/>
        <end position="33"/>
    </location>
</feature>
<proteinExistence type="predicted"/>
<evidence type="ECO:0000256" key="2">
    <source>
        <dbReference type="ARBA" id="ARBA00023242"/>
    </source>
</evidence>
<sequence length="384" mass="42974">MSTWDLFKTYSPGAAEAQPMSPSPTDSQPSGTSMPLTSEIVHLLTTYQTGVATWMDLFDRECTYQREVLRRCTTSELLVYSVCAFTAKHLSLLPSGEVWANPAGRYYSKALQILISCIGNRAAAHQEDTLTSTMLLSSYEMIASQEEEHSHHFYGAMLLMANRGVSASSAGVDLANFWIYIRHEIFVALVNEAPLQISPDKWNVRWREGETDEHMLGNQVLWLVGRAINVLYWKEPASDTRQDILADAARWKQSLPASFHGIKYGEPDDHEFCKIYFALPAAAAAMLLFHLLHLLLLAEPTVQDSSHIPEIEHHASEIAIIGLSDICQCVRNFSVQALFFAAKHITGIGKKLKLWNVLVDIEVHLGFSTRSRIKRLEQLLAASA</sequence>
<dbReference type="KEGG" id="amus:LMH87_006082"/>
<evidence type="ECO:0000313" key="5">
    <source>
        <dbReference type="Proteomes" id="UP001144673"/>
    </source>
</evidence>